<dbReference type="InterPro" id="IPR036640">
    <property type="entry name" value="ABC1_TM_sf"/>
</dbReference>
<dbReference type="Gene3D" id="3.40.50.300">
    <property type="entry name" value="P-loop containing nucleotide triphosphate hydrolases"/>
    <property type="match status" value="1"/>
</dbReference>
<evidence type="ECO:0000256" key="3">
    <source>
        <dbReference type="ARBA" id="ARBA00022840"/>
    </source>
</evidence>
<reference evidence="9 10" key="1">
    <citation type="submission" date="2018-02" db="EMBL/GenBank/DDBJ databases">
        <title>The genomes of Aspergillus section Nigri reveals drivers in fungal speciation.</title>
        <authorList>
            <consortium name="DOE Joint Genome Institute"/>
            <person name="Vesth T.C."/>
            <person name="Nybo J."/>
            <person name="Theobald S."/>
            <person name="Brandl J."/>
            <person name="Frisvad J.C."/>
            <person name="Nielsen K.F."/>
            <person name="Lyhne E.K."/>
            <person name="Kogle M.E."/>
            <person name="Kuo A."/>
            <person name="Riley R."/>
            <person name="Clum A."/>
            <person name="Nolan M."/>
            <person name="Lipzen A."/>
            <person name="Salamov A."/>
            <person name="Henrissat B."/>
            <person name="Wiebenga A."/>
            <person name="De vries R.P."/>
            <person name="Grigoriev I.V."/>
            <person name="Mortensen U.H."/>
            <person name="Andersen M.R."/>
            <person name="Baker S.E."/>
        </authorList>
    </citation>
    <scope>NUCLEOTIDE SEQUENCE [LARGE SCALE GENOMIC DNA]</scope>
    <source>
        <strain evidence="9 10">CBS 313.89</strain>
    </source>
</reference>
<dbReference type="GO" id="GO:0042626">
    <property type="term" value="F:ATPase-coupled transmembrane transporter activity"/>
    <property type="evidence" value="ECO:0007669"/>
    <property type="project" value="TreeGrafter"/>
</dbReference>
<dbReference type="RefSeq" id="XP_040805864.1">
    <property type="nucleotide sequence ID" value="XM_040948248.1"/>
</dbReference>
<dbReference type="SUPFAM" id="SSF52540">
    <property type="entry name" value="P-loop containing nucleoside triphosphate hydrolases"/>
    <property type="match status" value="1"/>
</dbReference>
<evidence type="ECO:0000256" key="1">
    <source>
        <dbReference type="ARBA" id="ARBA00022692"/>
    </source>
</evidence>
<keyword evidence="10" id="KW-1185">Reference proteome</keyword>
<gene>
    <name evidence="9" type="ORF">BO72DRAFT_492083</name>
</gene>
<dbReference type="InterPro" id="IPR050173">
    <property type="entry name" value="ABC_transporter_C-like"/>
</dbReference>
<evidence type="ECO:0000256" key="2">
    <source>
        <dbReference type="ARBA" id="ARBA00022741"/>
    </source>
</evidence>
<protein>
    <submittedName>
        <fullName evidence="9">P-loop containing nucleoside triphosphate hydrolase protein</fullName>
    </submittedName>
</protein>
<evidence type="ECO:0000259" key="8">
    <source>
        <dbReference type="Pfam" id="PF00005"/>
    </source>
</evidence>
<dbReference type="GO" id="GO:0016020">
    <property type="term" value="C:membrane"/>
    <property type="evidence" value="ECO:0007669"/>
    <property type="project" value="InterPro"/>
</dbReference>
<dbReference type="EMBL" id="KZ824624">
    <property type="protein sequence ID" value="RAK81854.1"/>
    <property type="molecule type" value="Genomic_DNA"/>
</dbReference>
<evidence type="ECO:0000256" key="4">
    <source>
        <dbReference type="ARBA" id="ARBA00022989"/>
    </source>
</evidence>
<dbReference type="OrthoDB" id="4139357at2759"/>
<keyword evidence="4 7" id="KW-1133">Transmembrane helix</keyword>
<dbReference type="AlphaFoldDB" id="A0A8G1RZR4"/>
<dbReference type="GeneID" id="63865581"/>
<organism evidence="9 10">
    <name type="scientific">Aspergillus fijiensis CBS 313.89</name>
    <dbReference type="NCBI Taxonomy" id="1448319"/>
    <lineage>
        <taxon>Eukaryota</taxon>
        <taxon>Fungi</taxon>
        <taxon>Dikarya</taxon>
        <taxon>Ascomycota</taxon>
        <taxon>Pezizomycotina</taxon>
        <taxon>Eurotiomycetes</taxon>
        <taxon>Eurotiomycetidae</taxon>
        <taxon>Eurotiales</taxon>
        <taxon>Aspergillaceae</taxon>
        <taxon>Aspergillus</taxon>
    </lineage>
</organism>
<keyword evidence="1 7" id="KW-0812">Transmembrane</keyword>
<dbReference type="Proteomes" id="UP000249789">
    <property type="component" value="Unassembled WGS sequence"/>
</dbReference>
<evidence type="ECO:0000313" key="9">
    <source>
        <dbReference type="EMBL" id="RAK81854.1"/>
    </source>
</evidence>
<dbReference type="GO" id="GO:0016887">
    <property type="term" value="F:ATP hydrolysis activity"/>
    <property type="evidence" value="ECO:0007669"/>
    <property type="project" value="InterPro"/>
</dbReference>
<sequence>MAGQLRWLSTEVNALPSSNFLETDQGIATIHAFGWEDAYGAENSKAVNAAKLPSYTFFSLEEQLTLVLDLVVAGVTLLNMILIVTLRNNFTAGDVGLSVNVILIVTRALLITVQSWANCEASRGVIPRIMDSVKTGFPEPKPTSPTPTGAPSGAAHALDHTSLKVDPGQTISICGCTGSGNPSLLLSFAHLLELSEGSNAIDGLDLTSIPRDVVRSRSSTIPQDSFILASDSVRHNPDAAGLATDEQILDARDTVHLRSQLDNKALDSGFAASAFLDVPMREWPLFQGQLQLFSLARALLLRRSRGKVVLLDEAASSIDLETDALIRKVLCEELRGYTVLVVAHRLEPIVSADSVVVLD</sequence>
<evidence type="ECO:0000256" key="5">
    <source>
        <dbReference type="ARBA" id="ARBA00023136"/>
    </source>
</evidence>
<dbReference type="PANTHER" id="PTHR24223:SF269">
    <property type="entry name" value="ABC MULTIDRUG TRANSPORTER (EUROFUNG)-RELATED"/>
    <property type="match status" value="1"/>
</dbReference>
<dbReference type="PANTHER" id="PTHR24223">
    <property type="entry name" value="ATP-BINDING CASSETTE SUB-FAMILY C"/>
    <property type="match status" value="1"/>
</dbReference>
<keyword evidence="2" id="KW-0547">Nucleotide-binding</keyword>
<feature type="transmembrane region" description="Helical" evidence="7">
    <location>
        <begin position="97"/>
        <end position="117"/>
    </location>
</feature>
<name>A0A8G1RZR4_9EURO</name>
<dbReference type="Gene3D" id="1.20.1560.10">
    <property type="entry name" value="ABC transporter type 1, transmembrane domain"/>
    <property type="match status" value="1"/>
</dbReference>
<accession>A0A8G1RZR4</accession>
<dbReference type="Pfam" id="PF00005">
    <property type="entry name" value="ABC_tran"/>
    <property type="match status" value="1"/>
</dbReference>
<dbReference type="InterPro" id="IPR027417">
    <property type="entry name" value="P-loop_NTPase"/>
</dbReference>
<evidence type="ECO:0000313" key="10">
    <source>
        <dbReference type="Proteomes" id="UP000249789"/>
    </source>
</evidence>
<feature type="region of interest" description="Disordered" evidence="6">
    <location>
        <begin position="134"/>
        <end position="155"/>
    </location>
</feature>
<feature type="transmembrane region" description="Helical" evidence="7">
    <location>
        <begin position="64"/>
        <end position="85"/>
    </location>
</feature>
<dbReference type="GO" id="GO:0005524">
    <property type="term" value="F:ATP binding"/>
    <property type="evidence" value="ECO:0007669"/>
    <property type="project" value="UniProtKB-KW"/>
</dbReference>
<dbReference type="SUPFAM" id="SSF90123">
    <property type="entry name" value="ABC transporter transmembrane region"/>
    <property type="match status" value="1"/>
</dbReference>
<dbReference type="InterPro" id="IPR003439">
    <property type="entry name" value="ABC_transporter-like_ATP-bd"/>
</dbReference>
<dbReference type="VEuPathDB" id="FungiDB:BO72DRAFT_492083"/>
<feature type="compositionally biased region" description="Low complexity" evidence="6">
    <location>
        <begin position="146"/>
        <end position="155"/>
    </location>
</feature>
<proteinExistence type="predicted"/>
<evidence type="ECO:0000256" key="6">
    <source>
        <dbReference type="SAM" id="MobiDB-lite"/>
    </source>
</evidence>
<keyword evidence="5 7" id="KW-0472">Membrane</keyword>
<keyword evidence="3" id="KW-0067">ATP-binding</keyword>
<feature type="domain" description="ABC transporter" evidence="8">
    <location>
        <begin position="158"/>
        <end position="315"/>
    </location>
</feature>
<keyword evidence="9" id="KW-0378">Hydrolase</keyword>
<evidence type="ECO:0000256" key="7">
    <source>
        <dbReference type="SAM" id="Phobius"/>
    </source>
</evidence>